<comment type="similarity">
    <text evidence="2">Belongs to the NlpA lipoprotein family.</text>
</comment>
<dbReference type="PANTHER" id="PTHR30429:SF0">
    <property type="entry name" value="METHIONINE-BINDING LIPOPROTEIN METQ"/>
    <property type="match status" value="1"/>
</dbReference>
<sequence length="305" mass="33432">MTITMLTTAPSRRWGALGASLLAGLSLTSCGLANQQSTVDEEQTISMIVTESAPFQEPTEIVKDQLEEEGWTLNTTYVTDIVLPNKAVTQGEYDVNFFQHQAFLRQFNQDNGTDVEPLFSVNYAHSGIFSEKYETLDELPEGATVAIPVDTSNNGRALKLLAEGGLIEVDESKEVTALSQQDITANPKDLEFVEIDQQSLGQSLPDVDAGFGFVRLIAEAGYDVEETALILEDDPEVEVPFTVVVAAKPEFRDTEAAQVLQEAYQSEEVQQWYEDYLGGGVVAPKDTITVGDSAQKWEEFTSGEL</sequence>
<proteinExistence type="inferred from homology"/>
<protein>
    <submittedName>
        <fullName evidence="7">MetQ/NlpA family ABC transporter substrate-binding protein</fullName>
    </submittedName>
</protein>
<dbReference type="InterPro" id="IPR004872">
    <property type="entry name" value="Lipoprotein_NlpA"/>
</dbReference>
<dbReference type="PANTHER" id="PTHR30429">
    <property type="entry name" value="D-METHIONINE-BINDING LIPOPROTEIN METQ"/>
    <property type="match status" value="1"/>
</dbReference>
<dbReference type="SUPFAM" id="SSF53850">
    <property type="entry name" value="Periplasmic binding protein-like II"/>
    <property type="match status" value="1"/>
</dbReference>
<dbReference type="Pfam" id="PF03180">
    <property type="entry name" value="Lipoprotein_9"/>
    <property type="match status" value="1"/>
</dbReference>
<dbReference type="EMBL" id="CP122566">
    <property type="protein sequence ID" value="WGH92783.1"/>
    <property type="molecule type" value="Genomic_DNA"/>
</dbReference>
<keyword evidence="3" id="KW-0732">Signal</keyword>
<evidence type="ECO:0000256" key="5">
    <source>
        <dbReference type="ARBA" id="ARBA00023139"/>
    </source>
</evidence>
<evidence type="ECO:0000256" key="1">
    <source>
        <dbReference type="ARBA" id="ARBA00004635"/>
    </source>
</evidence>
<evidence type="ECO:0000256" key="6">
    <source>
        <dbReference type="ARBA" id="ARBA00023288"/>
    </source>
</evidence>
<keyword evidence="4" id="KW-0472">Membrane</keyword>
<name>A0AAJ6AKY6_9MICC</name>
<dbReference type="Proteomes" id="UP001224674">
    <property type="component" value="Chromosome"/>
</dbReference>
<evidence type="ECO:0000256" key="4">
    <source>
        <dbReference type="ARBA" id="ARBA00023136"/>
    </source>
</evidence>
<evidence type="ECO:0000256" key="2">
    <source>
        <dbReference type="ARBA" id="ARBA00008973"/>
    </source>
</evidence>
<evidence type="ECO:0000256" key="3">
    <source>
        <dbReference type="ARBA" id="ARBA00022729"/>
    </source>
</evidence>
<accession>A0AAJ6AKY6</accession>
<dbReference type="AlphaFoldDB" id="A0AAJ6AKY6"/>
<comment type="subcellular location">
    <subcellularLocation>
        <location evidence="1">Membrane</location>
        <topology evidence="1">Lipid-anchor</topology>
    </subcellularLocation>
</comment>
<keyword evidence="6" id="KW-0449">Lipoprotein</keyword>
<dbReference type="RefSeq" id="WP_279674710.1">
    <property type="nucleotide sequence ID" value="NZ_CP122566.1"/>
</dbReference>
<reference evidence="7 8" key="1">
    <citation type="submission" date="2023-03" db="EMBL/GenBank/DDBJ databases">
        <title>Complete genome sequences of several Auritidibacter ignavus strains isolated from ear infections.</title>
        <authorList>
            <person name="Baehr T."/>
            <person name="Baumhoegger A.M."/>
        </authorList>
    </citation>
    <scope>NUCLEOTIDE SEQUENCE [LARGE SCALE GENOMIC DNA]</scope>
    <source>
        <strain evidence="7 8">BABAE-6</strain>
    </source>
</reference>
<evidence type="ECO:0000313" key="7">
    <source>
        <dbReference type="EMBL" id="WGH92783.1"/>
    </source>
</evidence>
<dbReference type="Gene3D" id="3.40.190.10">
    <property type="entry name" value="Periplasmic binding protein-like II"/>
    <property type="match status" value="2"/>
</dbReference>
<organism evidence="7 8">
    <name type="scientific">Auritidibacter ignavus</name>
    <dbReference type="NCBI Taxonomy" id="678932"/>
    <lineage>
        <taxon>Bacteria</taxon>
        <taxon>Bacillati</taxon>
        <taxon>Actinomycetota</taxon>
        <taxon>Actinomycetes</taxon>
        <taxon>Micrococcales</taxon>
        <taxon>Micrococcaceae</taxon>
        <taxon>Auritidibacter</taxon>
    </lineage>
</organism>
<dbReference type="GO" id="GO:0016020">
    <property type="term" value="C:membrane"/>
    <property type="evidence" value="ECO:0007669"/>
    <property type="project" value="UniProtKB-SubCell"/>
</dbReference>
<gene>
    <name evidence="7" type="ORF">QDX21_10840</name>
</gene>
<keyword evidence="8" id="KW-1185">Reference proteome</keyword>
<keyword evidence="5" id="KW-0564">Palmitate</keyword>
<evidence type="ECO:0000313" key="8">
    <source>
        <dbReference type="Proteomes" id="UP001224674"/>
    </source>
</evidence>